<feature type="transmembrane region" description="Helical" evidence="6">
    <location>
        <begin position="412"/>
        <end position="432"/>
    </location>
</feature>
<feature type="transmembrane region" description="Helical" evidence="6">
    <location>
        <begin position="126"/>
        <end position="144"/>
    </location>
</feature>
<keyword evidence="8" id="KW-0436">Ligase</keyword>
<evidence type="ECO:0000256" key="3">
    <source>
        <dbReference type="ARBA" id="ARBA00022989"/>
    </source>
</evidence>
<feature type="transmembrane region" description="Helical" evidence="6">
    <location>
        <begin position="354"/>
        <end position="375"/>
    </location>
</feature>
<sequence>MFDEAKPQNKLNFYDFLTLFFVIGYLIIELFPSKGIRTAESQYLYLNILNIVVSTCIFLIPQLRMNLIKISFKKNYIFWGYIAFFSLCCISALCANNQNLSIFRLSQLAVFLMAFINFIILLQSRFYLIFKIAFLVGFFAFLQAGKALSNINFSNSSTVANEISIYLRGNTGNINIFSASLLTKLPFMFIAILHYKHVLAKWFLTVSLSLSLICIFFINARASLLTLIIIFLVISIYILKNKLVTKHFLVYKIPFLLLPFIAAFLYTNSVKKNVNDEGRLGNTSAVERLQQINSGDVRLFLWKNAAKMTEKNPVLGIGIGNWSIEATPYEPPKTNHFSFHPHNDFMETFAETGVLNGVLYFSLFIALLFVNLRILFKKKEFDDKQTVALLALLLLIVYGIDAFFNFPRYRPTMQLAFILLLVISILNSLRNAQETTEDSKFPRYSFWGIICILFAITPLYVTYYSYQTMLMETKIYQDPVHNDITAKPKMKASDILKLDPKFPNILQTSTASFDEYIGTLFYVENNFDEALKYFDRANKINPYIGKADFYKYYIHLKRGQNDSAYIDLKSSFYRRAWNIEIYKRLLKMAIVNKDSTEIFNAYKHYNKIHGDINALKEAAFSLTFLNYNKEKLINFVKFENDKFPIESRLKVDSLTNALYAKKSNNSITTITKKQLLVKNNLTNGSDKFSETVNLGYYYSRNKDYDKAIMYLKKSLKYPNRTDDGKIEFTIGLCYAAKRDNTNACEFLKIAADKNYPRSKEISSKLCK</sequence>
<dbReference type="SUPFAM" id="SSF48452">
    <property type="entry name" value="TPR-like"/>
    <property type="match status" value="1"/>
</dbReference>
<dbReference type="InterPro" id="IPR007016">
    <property type="entry name" value="O-antigen_ligase-rel_domated"/>
</dbReference>
<feature type="transmembrane region" description="Helical" evidence="6">
    <location>
        <begin position="12"/>
        <end position="31"/>
    </location>
</feature>
<keyword evidence="4 6" id="KW-0472">Membrane</keyword>
<accession>A0ABY5NUB1</accession>
<evidence type="ECO:0000256" key="5">
    <source>
        <dbReference type="PROSITE-ProRule" id="PRU00339"/>
    </source>
</evidence>
<evidence type="ECO:0000256" key="6">
    <source>
        <dbReference type="SAM" id="Phobius"/>
    </source>
</evidence>
<keyword evidence="3 6" id="KW-1133">Transmembrane helix</keyword>
<dbReference type="EMBL" id="CP102382">
    <property type="protein sequence ID" value="UUV22149.1"/>
    <property type="molecule type" value="Genomic_DNA"/>
</dbReference>
<feature type="transmembrane region" description="Helical" evidence="6">
    <location>
        <begin position="444"/>
        <end position="466"/>
    </location>
</feature>
<feature type="repeat" description="TPR" evidence="5">
    <location>
        <begin position="511"/>
        <end position="544"/>
    </location>
</feature>
<dbReference type="InterPro" id="IPR011990">
    <property type="entry name" value="TPR-like_helical_dom_sf"/>
</dbReference>
<feature type="transmembrane region" description="Helical" evidence="6">
    <location>
        <begin position="248"/>
        <end position="266"/>
    </location>
</feature>
<comment type="subcellular location">
    <subcellularLocation>
        <location evidence="1">Membrane</location>
        <topology evidence="1">Multi-pass membrane protein</topology>
    </subcellularLocation>
</comment>
<dbReference type="InterPro" id="IPR051533">
    <property type="entry name" value="WaaL-like"/>
</dbReference>
<gene>
    <name evidence="8" type="ORF">NPX36_03685</name>
</gene>
<dbReference type="RefSeq" id="WP_257500066.1">
    <property type="nucleotide sequence ID" value="NZ_CP102382.1"/>
</dbReference>
<name>A0ABY5NUB1_9FLAO</name>
<keyword evidence="9" id="KW-1185">Reference proteome</keyword>
<feature type="transmembrane region" description="Helical" evidence="6">
    <location>
        <begin position="224"/>
        <end position="239"/>
    </location>
</feature>
<dbReference type="GO" id="GO:0016874">
    <property type="term" value="F:ligase activity"/>
    <property type="evidence" value="ECO:0007669"/>
    <property type="project" value="UniProtKB-KW"/>
</dbReference>
<dbReference type="Pfam" id="PF13181">
    <property type="entry name" value="TPR_8"/>
    <property type="match status" value="1"/>
</dbReference>
<dbReference type="InterPro" id="IPR019734">
    <property type="entry name" value="TPR_rpt"/>
</dbReference>
<feature type="transmembrane region" description="Helical" evidence="6">
    <location>
        <begin position="198"/>
        <end position="218"/>
    </location>
</feature>
<feature type="transmembrane region" description="Helical" evidence="6">
    <location>
        <begin position="43"/>
        <end position="64"/>
    </location>
</feature>
<organism evidence="8 9">
    <name type="scientific">Paenimyroides aestuarii</name>
    <dbReference type="NCBI Taxonomy" id="2968490"/>
    <lineage>
        <taxon>Bacteria</taxon>
        <taxon>Pseudomonadati</taxon>
        <taxon>Bacteroidota</taxon>
        <taxon>Flavobacteriia</taxon>
        <taxon>Flavobacteriales</taxon>
        <taxon>Flavobacteriaceae</taxon>
        <taxon>Paenimyroides</taxon>
    </lineage>
</organism>
<keyword evidence="2 6" id="KW-0812">Transmembrane</keyword>
<dbReference type="PANTHER" id="PTHR37422">
    <property type="entry name" value="TEICHURONIC ACID BIOSYNTHESIS PROTEIN TUAE"/>
    <property type="match status" value="1"/>
</dbReference>
<dbReference type="Proteomes" id="UP001317001">
    <property type="component" value="Chromosome"/>
</dbReference>
<dbReference type="Pfam" id="PF04932">
    <property type="entry name" value="Wzy_C"/>
    <property type="match status" value="1"/>
</dbReference>
<evidence type="ECO:0000256" key="1">
    <source>
        <dbReference type="ARBA" id="ARBA00004141"/>
    </source>
</evidence>
<evidence type="ECO:0000256" key="2">
    <source>
        <dbReference type="ARBA" id="ARBA00022692"/>
    </source>
</evidence>
<dbReference type="PANTHER" id="PTHR37422:SF13">
    <property type="entry name" value="LIPOPOLYSACCHARIDE BIOSYNTHESIS PROTEIN PA4999-RELATED"/>
    <property type="match status" value="1"/>
</dbReference>
<feature type="transmembrane region" description="Helical" evidence="6">
    <location>
        <begin position="102"/>
        <end position="120"/>
    </location>
</feature>
<feature type="domain" description="O-antigen ligase-related" evidence="7">
    <location>
        <begin position="208"/>
        <end position="360"/>
    </location>
</feature>
<feature type="transmembrane region" description="Helical" evidence="6">
    <location>
        <begin position="76"/>
        <end position="95"/>
    </location>
</feature>
<feature type="transmembrane region" description="Helical" evidence="6">
    <location>
        <begin position="387"/>
        <end position="406"/>
    </location>
</feature>
<dbReference type="Gene3D" id="1.25.40.10">
    <property type="entry name" value="Tetratricopeptide repeat domain"/>
    <property type="match status" value="2"/>
</dbReference>
<dbReference type="PROSITE" id="PS50005">
    <property type="entry name" value="TPR"/>
    <property type="match status" value="1"/>
</dbReference>
<protein>
    <submittedName>
        <fullName evidence="8">O-antigen ligase family protein</fullName>
    </submittedName>
</protein>
<evidence type="ECO:0000313" key="8">
    <source>
        <dbReference type="EMBL" id="UUV22149.1"/>
    </source>
</evidence>
<keyword evidence="5" id="KW-0802">TPR repeat</keyword>
<reference evidence="8 9" key="1">
    <citation type="submission" date="2022-08" db="EMBL/GenBank/DDBJ databases">
        <title>Myroides zhujiangensis sp. nov., a novel bacterium isolated from sediment in the Pearl River Estuary.</title>
        <authorList>
            <person name="Cui L."/>
        </authorList>
    </citation>
    <scope>NUCLEOTIDE SEQUENCE [LARGE SCALE GENOMIC DNA]</scope>
    <source>
        <strain evidence="8 9">SCSIO 72103</strain>
    </source>
</reference>
<evidence type="ECO:0000259" key="7">
    <source>
        <dbReference type="Pfam" id="PF04932"/>
    </source>
</evidence>
<evidence type="ECO:0000256" key="4">
    <source>
        <dbReference type="ARBA" id="ARBA00023136"/>
    </source>
</evidence>
<proteinExistence type="predicted"/>
<evidence type="ECO:0000313" key="9">
    <source>
        <dbReference type="Proteomes" id="UP001317001"/>
    </source>
</evidence>